<dbReference type="GO" id="GO:0005634">
    <property type="term" value="C:nucleus"/>
    <property type="evidence" value="ECO:0007669"/>
    <property type="project" value="InterPro"/>
</dbReference>
<evidence type="ECO:0000313" key="2">
    <source>
        <dbReference type="Proteomes" id="UP000054018"/>
    </source>
</evidence>
<dbReference type="InterPro" id="IPR019021">
    <property type="entry name" value="Mms22"/>
</dbReference>
<dbReference type="PANTHER" id="PTHR28122">
    <property type="entry name" value="E3 UBIQUITIN-PROTEIN LIGASE SUBSTRATE RECEPTOR MMS22"/>
    <property type="match status" value="1"/>
</dbReference>
<dbReference type="EMBL" id="KN833749">
    <property type="protein sequence ID" value="KIK21618.1"/>
    <property type="molecule type" value="Genomic_DNA"/>
</dbReference>
<reference evidence="2" key="2">
    <citation type="submission" date="2015-01" db="EMBL/GenBank/DDBJ databases">
        <title>Evolutionary Origins and Diversification of the Mycorrhizal Mutualists.</title>
        <authorList>
            <consortium name="DOE Joint Genome Institute"/>
            <consortium name="Mycorrhizal Genomics Consortium"/>
            <person name="Kohler A."/>
            <person name="Kuo A."/>
            <person name="Nagy L.G."/>
            <person name="Floudas D."/>
            <person name="Copeland A."/>
            <person name="Barry K.W."/>
            <person name="Cichocki N."/>
            <person name="Veneault-Fourrey C."/>
            <person name="LaButti K."/>
            <person name="Lindquist E.A."/>
            <person name="Lipzen A."/>
            <person name="Lundell T."/>
            <person name="Morin E."/>
            <person name="Murat C."/>
            <person name="Riley R."/>
            <person name="Ohm R."/>
            <person name="Sun H."/>
            <person name="Tunlid A."/>
            <person name="Henrissat B."/>
            <person name="Grigoriev I.V."/>
            <person name="Hibbett D.S."/>
            <person name="Martin F."/>
        </authorList>
    </citation>
    <scope>NUCLEOTIDE SEQUENCE [LARGE SCALE GENOMIC DNA]</scope>
    <source>
        <strain evidence="2">441</strain>
    </source>
</reference>
<sequence>MRTFAILSPRVVNRLPVAWDLVAVALKKIVLTANPSKEGRSFDLQSPDVSYFGVDDFENQEIAVPVSPVAFSRTAPPTNHKLSMLLNRFSAMAVAIHFDPAVPNVRFRINQAHRCVNFKEANEVSRVACIRLPLDEAPGWLAELANVLMDDARKLSLSNSSSLTALLKGTRRHGTSAPIPLYTYNTFRPLRRRNILRWSSLVFNPATNPVMLLQTGLEIRMVVQSVRNARTKSFPPAQPPPASTYAMNPRNQGEYEKLYLELDDAELLAALGEEAVASAVNNLKAKDDASCKGRKLFLSRVPPLECKHLGDNEHGQEYESRTSIADDWIEYWVGCAMYLFRTTMRLSLYLKLGQQSLEKIVDSSWRQRVDLRFNLSLLRLDPVAYPTYQDDFISVLLISSVSSVSSIEHEYASVMFTLNSMKHPLLRSALSQPMDGGRIFEIDEVEY</sequence>
<keyword evidence="2" id="KW-1185">Reference proteome</keyword>
<reference evidence="1 2" key="1">
    <citation type="submission" date="2014-04" db="EMBL/GenBank/DDBJ databases">
        <authorList>
            <consortium name="DOE Joint Genome Institute"/>
            <person name="Kuo A."/>
            <person name="Kohler A."/>
            <person name="Costa M.D."/>
            <person name="Nagy L.G."/>
            <person name="Floudas D."/>
            <person name="Copeland A."/>
            <person name="Barry K.W."/>
            <person name="Cichocki N."/>
            <person name="Veneault-Fourrey C."/>
            <person name="LaButti K."/>
            <person name="Lindquist E.A."/>
            <person name="Lipzen A."/>
            <person name="Lundell T."/>
            <person name="Morin E."/>
            <person name="Murat C."/>
            <person name="Sun H."/>
            <person name="Tunlid A."/>
            <person name="Henrissat B."/>
            <person name="Grigoriev I.V."/>
            <person name="Hibbett D.S."/>
            <person name="Martin F."/>
            <person name="Nordberg H.P."/>
            <person name="Cantor M.N."/>
            <person name="Hua S.X."/>
        </authorList>
    </citation>
    <scope>NUCLEOTIDE SEQUENCE [LARGE SCALE GENOMIC DNA]</scope>
    <source>
        <strain evidence="1 2">441</strain>
    </source>
</reference>
<dbReference type="HOGENOM" id="CLU_612681_0_0_1"/>
<dbReference type="GO" id="GO:0000724">
    <property type="term" value="P:double-strand break repair via homologous recombination"/>
    <property type="evidence" value="ECO:0007669"/>
    <property type="project" value="TreeGrafter"/>
</dbReference>
<protein>
    <submittedName>
        <fullName evidence="1">Uncharacterized protein</fullName>
    </submittedName>
</protein>
<dbReference type="AlphaFoldDB" id="A0A0C9ZPD2"/>
<dbReference type="GO" id="GO:0035361">
    <property type="term" value="C:Cul8-RING ubiquitin ligase complex"/>
    <property type="evidence" value="ECO:0007669"/>
    <property type="project" value="TreeGrafter"/>
</dbReference>
<name>A0A0C9ZPD2_9AGAM</name>
<dbReference type="Proteomes" id="UP000054018">
    <property type="component" value="Unassembled WGS sequence"/>
</dbReference>
<dbReference type="PANTHER" id="PTHR28122:SF1">
    <property type="entry name" value="E3 UBIQUITIN-PROTEIN LIGASE SUBSTRATE RECEPTOR MMS22"/>
    <property type="match status" value="1"/>
</dbReference>
<dbReference type="OrthoDB" id="2386201at2759"/>
<dbReference type="GO" id="GO:0031297">
    <property type="term" value="P:replication fork processing"/>
    <property type="evidence" value="ECO:0007669"/>
    <property type="project" value="InterPro"/>
</dbReference>
<dbReference type="Pfam" id="PF09462">
    <property type="entry name" value="Mus7"/>
    <property type="match status" value="1"/>
</dbReference>
<proteinExistence type="predicted"/>
<gene>
    <name evidence="1" type="ORF">PISMIDRAFT_23883</name>
</gene>
<dbReference type="STRING" id="765257.A0A0C9ZPD2"/>
<evidence type="ECO:0000313" key="1">
    <source>
        <dbReference type="EMBL" id="KIK21618.1"/>
    </source>
</evidence>
<organism evidence="1 2">
    <name type="scientific">Pisolithus microcarpus 441</name>
    <dbReference type="NCBI Taxonomy" id="765257"/>
    <lineage>
        <taxon>Eukaryota</taxon>
        <taxon>Fungi</taxon>
        <taxon>Dikarya</taxon>
        <taxon>Basidiomycota</taxon>
        <taxon>Agaricomycotina</taxon>
        <taxon>Agaricomycetes</taxon>
        <taxon>Agaricomycetidae</taxon>
        <taxon>Boletales</taxon>
        <taxon>Sclerodermatineae</taxon>
        <taxon>Pisolithaceae</taxon>
        <taxon>Pisolithus</taxon>
    </lineage>
</organism>
<accession>A0A0C9ZPD2</accession>